<evidence type="ECO:0000313" key="5">
    <source>
        <dbReference type="Proteomes" id="UP000006727"/>
    </source>
</evidence>
<reference evidence="4" key="3">
    <citation type="submission" date="2020-12" db="UniProtKB">
        <authorList>
            <consortium name="EnsemblPlants"/>
        </authorList>
    </citation>
    <scope>IDENTIFICATION</scope>
</reference>
<evidence type="ECO:0000256" key="1">
    <source>
        <dbReference type="SAM" id="MobiDB-lite"/>
    </source>
</evidence>
<dbReference type="InParanoid" id="A0A2K1K2B7"/>
<evidence type="ECO:0000313" key="4">
    <source>
        <dbReference type="EnsemblPlants" id="Pp3c9_6680V3.1"/>
    </source>
</evidence>
<keyword evidence="2" id="KW-0812">Transmembrane</keyword>
<reference evidence="3 5" key="1">
    <citation type="journal article" date="2008" name="Science">
        <title>The Physcomitrella genome reveals evolutionary insights into the conquest of land by plants.</title>
        <authorList>
            <person name="Rensing S."/>
            <person name="Lang D."/>
            <person name="Zimmer A."/>
            <person name="Terry A."/>
            <person name="Salamov A."/>
            <person name="Shapiro H."/>
            <person name="Nishiyama T."/>
            <person name="Perroud P.-F."/>
            <person name="Lindquist E."/>
            <person name="Kamisugi Y."/>
            <person name="Tanahashi T."/>
            <person name="Sakakibara K."/>
            <person name="Fujita T."/>
            <person name="Oishi K."/>
            <person name="Shin-I T."/>
            <person name="Kuroki Y."/>
            <person name="Toyoda A."/>
            <person name="Suzuki Y."/>
            <person name="Hashimoto A."/>
            <person name="Yamaguchi K."/>
            <person name="Sugano A."/>
            <person name="Kohara Y."/>
            <person name="Fujiyama A."/>
            <person name="Anterola A."/>
            <person name="Aoki S."/>
            <person name="Ashton N."/>
            <person name="Barbazuk W.B."/>
            <person name="Barker E."/>
            <person name="Bennetzen J."/>
            <person name="Bezanilla M."/>
            <person name="Blankenship R."/>
            <person name="Cho S.H."/>
            <person name="Dutcher S."/>
            <person name="Estelle M."/>
            <person name="Fawcett J.A."/>
            <person name="Gundlach H."/>
            <person name="Hanada K."/>
            <person name="Heyl A."/>
            <person name="Hicks K.A."/>
            <person name="Hugh J."/>
            <person name="Lohr M."/>
            <person name="Mayer K."/>
            <person name="Melkozernov A."/>
            <person name="Murata T."/>
            <person name="Nelson D."/>
            <person name="Pils B."/>
            <person name="Prigge M."/>
            <person name="Reiss B."/>
            <person name="Renner T."/>
            <person name="Rombauts S."/>
            <person name="Rushton P."/>
            <person name="Sanderfoot A."/>
            <person name="Schween G."/>
            <person name="Shiu S.-H."/>
            <person name="Stueber K."/>
            <person name="Theodoulou F.L."/>
            <person name="Tu H."/>
            <person name="Van de Peer Y."/>
            <person name="Verrier P.J."/>
            <person name="Waters E."/>
            <person name="Wood A."/>
            <person name="Yang L."/>
            <person name="Cove D."/>
            <person name="Cuming A."/>
            <person name="Hasebe M."/>
            <person name="Lucas S."/>
            <person name="Mishler D.B."/>
            <person name="Reski R."/>
            <person name="Grigoriev I."/>
            <person name="Quatrano R.S."/>
            <person name="Boore J.L."/>
        </authorList>
    </citation>
    <scope>NUCLEOTIDE SEQUENCE [LARGE SCALE GENOMIC DNA]</scope>
    <source>
        <strain evidence="4 5">cv. Gransden 2004</strain>
    </source>
</reference>
<organism evidence="3">
    <name type="scientific">Physcomitrium patens</name>
    <name type="common">Spreading-leaved earth moss</name>
    <name type="synonym">Physcomitrella patens</name>
    <dbReference type="NCBI Taxonomy" id="3218"/>
    <lineage>
        <taxon>Eukaryota</taxon>
        <taxon>Viridiplantae</taxon>
        <taxon>Streptophyta</taxon>
        <taxon>Embryophyta</taxon>
        <taxon>Bryophyta</taxon>
        <taxon>Bryophytina</taxon>
        <taxon>Bryopsida</taxon>
        <taxon>Funariidae</taxon>
        <taxon>Funariales</taxon>
        <taxon>Funariaceae</taxon>
        <taxon>Physcomitrium</taxon>
    </lineage>
</organism>
<evidence type="ECO:0000256" key="2">
    <source>
        <dbReference type="SAM" id="Phobius"/>
    </source>
</evidence>
<feature type="transmembrane region" description="Helical" evidence="2">
    <location>
        <begin position="91"/>
        <end position="116"/>
    </location>
</feature>
<keyword evidence="2" id="KW-0472">Membrane</keyword>
<dbReference type="Gramene" id="Pp3c9_6680V3.1">
    <property type="protein sequence ID" value="Pp3c9_6680V3.1"/>
    <property type="gene ID" value="Pp3c9_6680"/>
</dbReference>
<sequence>MIKQPPLDETQQRSRSACGGASLGRLPSQGSGFVLWKKVTNTEGCLFGRFVSEMSEEILNGSMVCSRVQCRLVHRDVCTSRQDVCVSFVKLVDILSLLVFVVVVVVVVGVCCGAAPHTVT</sequence>
<proteinExistence type="predicted"/>
<name>A0A2K1K2B7_PHYPA</name>
<reference evidence="3 5" key="2">
    <citation type="journal article" date="2018" name="Plant J.">
        <title>The Physcomitrella patens chromosome-scale assembly reveals moss genome structure and evolution.</title>
        <authorList>
            <person name="Lang D."/>
            <person name="Ullrich K.K."/>
            <person name="Murat F."/>
            <person name="Fuchs J."/>
            <person name="Jenkins J."/>
            <person name="Haas F.B."/>
            <person name="Piednoel M."/>
            <person name="Gundlach H."/>
            <person name="Van Bel M."/>
            <person name="Meyberg R."/>
            <person name="Vives C."/>
            <person name="Morata J."/>
            <person name="Symeonidi A."/>
            <person name="Hiss M."/>
            <person name="Muchero W."/>
            <person name="Kamisugi Y."/>
            <person name="Saleh O."/>
            <person name="Blanc G."/>
            <person name="Decker E.L."/>
            <person name="van Gessel N."/>
            <person name="Grimwood J."/>
            <person name="Hayes R.D."/>
            <person name="Graham S.W."/>
            <person name="Gunter L.E."/>
            <person name="McDaniel S.F."/>
            <person name="Hoernstein S.N.W."/>
            <person name="Larsson A."/>
            <person name="Li F.W."/>
            <person name="Perroud P.F."/>
            <person name="Phillips J."/>
            <person name="Ranjan P."/>
            <person name="Rokshar D.S."/>
            <person name="Rothfels C.J."/>
            <person name="Schneider L."/>
            <person name="Shu S."/>
            <person name="Stevenson D.W."/>
            <person name="Thummler F."/>
            <person name="Tillich M."/>
            <person name="Villarreal Aguilar J.C."/>
            <person name="Widiez T."/>
            <person name="Wong G.K."/>
            <person name="Wymore A."/>
            <person name="Zhang Y."/>
            <person name="Zimmer A.D."/>
            <person name="Quatrano R.S."/>
            <person name="Mayer K.F.X."/>
            <person name="Goodstein D."/>
            <person name="Casacuberta J.M."/>
            <person name="Vandepoele K."/>
            <person name="Reski R."/>
            <person name="Cuming A.C."/>
            <person name="Tuskan G.A."/>
            <person name="Maumus F."/>
            <person name="Salse J."/>
            <person name="Schmutz J."/>
            <person name="Rensing S.A."/>
        </authorList>
    </citation>
    <scope>NUCLEOTIDE SEQUENCE [LARGE SCALE GENOMIC DNA]</scope>
    <source>
        <strain evidence="4 5">cv. Gransden 2004</strain>
    </source>
</reference>
<dbReference type="PaxDb" id="3218-PP1S220_80V6.1"/>
<protein>
    <submittedName>
        <fullName evidence="3 4">Uncharacterized protein</fullName>
    </submittedName>
</protein>
<dbReference type="AlphaFoldDB" id="A0A2K1K2B7"/>
<dbReference type="Proteomes" id="UP000006727">
    <property type="component" value="Chromosome 9"/>
</dbReference>
<dbReference type="EMBL" id="ABEU02000009">
    <property type="protein sequence ID" value="PNR47912.1"/>
    <property type="molecule type" value="Genomic_DNA"/>
</dbReference>
<accession>A0A2K1K2B7</accession>
<keyword evidence="5" id="KW-1185">Reference proteome</keyword>
<evidence type="ECO:0000313" key="3">
    <source>
        <dbReference type="EMBL" id="PNR47912.1"/>
    </source>
</evidence>
<gene>
    <name evidence="3" type="ORF">PHYPA_012385</name>
</gene>
<dbReference type="EnsemblPlants" id="Pp3c9_6680V3.1">
    <property type="protein sequence ID" value="Pp3c9_6680V3.1"/>
    <property type="gene ID" value="Pp3c9_6680"/>
</dbReference>
<feature type="region of interest" description="Disordered" evidence="1">
    <location>
        <begin position="1"/>
        <end position="23"/>
    </location>
</feature>
<keyword evidence="2" id="KW-1133">Transmembrane helix</keyword>